<evidence type="ECO:0000313" key="3">
    <source>
        <dbReference type="Proteomes" id="UP000679179"/>
    </source>
</evidence>
<dbReference type="InterPro" id="IPR050282">
    <property type="entry name" value="Cycloisomerase_2"/>
</dbReference>
<evidence type="ECO:0000313" key="2">
    <source>
        <dbReference type="EMBL" id="GIM30226.1"/>
    </source>
</evidence>
<dbReference type="InterPro" id="IPR015943">
    <property type="entry name" value="WD40/YVTN_repeat-like_dom_sf"/>
</dbReference>
<gene>
    <name evidence="2" type="ORF">CPJCM30710_28920</name>
</gene>
<name>A0A919VHY7_9CLOT</name>
<dbReference type="FunFam" id="2.130.10.10:FF:000306">
    <property type="entry name" value="3-carboxymuconate cyclase"/>
    <property type="match status" value="1"/>
</dbReference>
<dbReference type="InterPro" id="IPR019405">
    <property type="entry name" value="Lactonase_7-beta_prop"/>
</dbReference>
<comment type="caution">
    <text evidence="2">The sequence shown here is derived from an EMBL/GenBank/DDBJ whole genome shotgun (WGS) entry which is preliminary data.</text>
</comment>
<accession>A0A919VHY7</accession>
<dbReference type="PANTHER" id="PTHR30344:SF1">
    <property type="entry name" value="6-PHOSPHOGLUCONOLACTONASE"/>
    <property type="match status" value="1"/>
</dbReference>
<dbReference type="PANTHER" id="PTHR30344">
    <property type="entry name" value="6-PHOSPHOGLUCONOLACTONASE-RELATED"/>
    <property type="match status" value="1"/>
</dbReference>
<dbReference type="EMBL" id="BOPZ01000030">
    <property type="protein sequence ID" value="GIM30226.1"/>
    <property type="molecule type" value="Genomic_DNA"/>
</dbReference>
<dbReference type="Gene3D" id="2.130.10.10">
    <property type="entry name" value="YVTN repeat-like/Quinoprotein amine dehydrogenase"/>
    <property type="match status" value="1"/>
</dbReference>
<organism evidence="2 3">
    <name type="scientific">Clostridium polyendosporum</name>
    <dbReference type="NCBI Taxonomy" id="69208"/>
    <lineage>
        <taxon>Bacteria</taxon>
        <taxon>Bacillati</taxon>
        <taxon>Bacillota</taxon>
        <taxon>Clostridia</taxon>
        <taxon>Eubacteriales</taxon>
        <taxon>Clostridiaceae</taxon>
        <taxon>Clostridium</taxon>
    </lineage>
</organism>
<dbReference type="SUPFAM" id="SSF51004">
    <property type="entry name" value="C-terminal (heme d1) domain of cytochrome cd1-nitrite reductase"/>
    <property type="match status" value="1"/>
</dbReference>
<dbReference type="Proteomes" id="UP000679179">
    <property type="component" value="Unassembled WGS sequence"/>
</dbReference>
<dbReference type="Pfam" id="PF10282">
    <property type="entry name" value="Lactonase"/>
    <property type="match status" value="1"/>
</dbReference>
<evidence type="ECO:0000256" key="1">
    <source>
        <dbReference type="ARBA" id="ARBA00005564"/>
    </source>
</evidence>
<dbReference type="InterPro" id="IPR011048">
    <property type="entry name" value="Haem_d1_sf"/>
</dbReference>
<dbReference type="AlphaFoldDB" id="A0A919VHY7"/>
<dbReference type="GO" id="GO:0017057">
    <property type="term" value="F:6-phosphogluconolactonase activity"/>
    <property type="evidence" value="ECO:0007669"/>
    <property type="project" value="TreeGrafter"/>
</dbReference>
<dbReference type="RefSeq" id="WP_212904903.1">
    <property type="nucleotide sequence ID" value="NZ_BOPZ01000030.1"/>
</dbReference>
<proteinExistence type="inferred from homology"/>
<evidence type="ECO:0008006" key="4">
    <source>
        <dbReference type="Google" id="ProtNLM"/>
    </source>
</evidence>
<reference evidence="2" key="1">
    <citation type="submission" date="2021-03" db="EMBL/GenBank/DDBJ databases">
        <title>Taxonomic study of Clostridium polyendosporum from meadow-gley soil under rice.</title>
        <authorList>
            <person name="Kobayashi H."/>
            <person name="Tanizawa Y."/>
            <person name="Yagura M."/>
        </authorList>
    </citation>
    <scope>NUCLEOTIDE SEQUENCE</scope>
    <source>
        <strain evidence="2">JCM 30710</strain>
    </source>
</reference>
<dbReference type="GO" id="GO:0005829">
    <property type="term" value="C:cytosol"/>
    <property type="evidence" value="ECO:0007669"/>
    <property type="project" value="TreeGrafter"/>
</dbReference>
<keyword evidence="3" id="KW-1185">Reference proteome</keyword>
<sequence length="353" mass="39040">MSKKVPKLTAYVGTYTNGKSEGIYSFSLDTTSGNIDEVKLAAKLENPTYLSINKNNQYLYSVIKVGEAGGVAAFSINNLTKSLELLNYQVSDGKPPCHVSLDSKNNYVFSANYHKGNVEVFLINKDGSINAASSTITHEGSGPNKARQEKAHVHYVDLTPDEKYLCTVDLGIDKLVIYKLNNGTLLKLNDLSLKPESGPRHMDFHPNGRFAYIITELSSEVIALEYSPSECNFKELQYISTLPDRYNNENLGGAIHISPDGRYLYASNRGHDSIAVFSIDNLSGKLKLISHNSTEGLYPRDFSIDPTGKFLVVVNQNSNNIVPFLIDRTTGKLTQINSSVFIPNPVCVKFFHI</sequence>
<comment type="similarity">
    <text evidence="1">Belongs to the cycloisomerase 2 family.</text>
</comment>
<protein>
    <recommendedName>
        <fullName evidence="4">6-phosphogluconolactonase</fullName>
    </recommendedName>
</protein>